<dbReference type="Proteomes" id="UP000322225">
    <property type="component" value="Chromosome 5"/>
</dbReference>
<evidence type="ECO:0000313" key="1">
    <source>
        <dbReference type="EMBL" id="WWD18326.1"/>
    </source>
</evidence>
<proteinExistence type="predicted"/>
<dbReference type="OrthoDB" id="2567462at2759"/>
<dbReference type="RefSeq" id="XP_031859628.1">
    <property type="nucleotide sequence ID" value="XM_032006047.1"/>
</dbReference>
<dbReference type="AlphaFoldDB" id="A0A5M6BX17"/>
<organism evidence="1 2">
    <name type="scientific">Kwoniella shandongensis</name>
    <dbReference type="NCBI Taxonomy" id="1734106"/>
    <lineage>
        <taxon>Eukaryota</taxon>
        <taxon>Fungi</taxon>
        <taxon>Dikarya</taxon>
        <taxon>Basidiomycota</taxon>
        <taxon>Agaricomycotina</taxon>
        <taxon>Tremellomycetes</taxon>
        <taxon>Tremellales</taxon>
        <taxon>Cryptococcaceae</taxon>
        <taxon>Kwoniella</taxon>
    </lineage>
</organism>
<keyword evidence="2" id="KW-1185">Reference proteome</keyword>
<sequence length="99" mass="11297">MPRFIPLSTLPPQLRPHVRPLVANPLVNPLRQSPTPSDHLLAKASELPPNLRVQDWVDGRGRWQGISQRERLGGKKGPNFGVEREGRRWGGLKWALRER</sequence>
<accession>A0A5M6BX17</accession>
<evidence type="ECO:0000313" key="2">
    <source>
        <dbReference type="Proteomes" id="UP000322225"/>
    </source>
</evidence>
<reference evidence="1" key="1">
    <citation type="submission" date="2017-08" db="EMBL/GenBank/DDBJ databases">
        <authorList>
            <person name="Cuomo C."/>
            <person name="Billmyre B."/>
            <person name="Heitman J."/>
        </authorList>
    </citation>
    <scope>NUCLEOTIDE SEQUENCE</scope>
    <source>
        <strain evidence="1">CBS 12478</strain>
    </source>
</reference>
<dbReference type="KEGG" id="ksn:43590200"/>
<gene>
    <name evidence="1" type="ORF">CI109_102776</name>
</gene>
<dbReference type="GeneID" id="43590200"/>
<reference evidence="1" key="2">
    <citation type="submission" date="2024-01" db="EMBL/GenBank/DDBJ databases">
        <title>Comparative genomics of Cryptococcus and Kwoniella reveals pathogenesis evolution and contrasting modes of karyotype evolution via chromosome fusion or intercentromeric recombination.</title>
        <authorList>
            <person name="Coelho M.A."/>
            <person name="David-Palma M."/>
            <person name="Shea T."/>
            <person name="Bowers K."/>
            <person name="McGinley-Smith S."/>
            <person name="Mohammad A.W."/>
            <person name="Gnirke A."/>
            <person name="Yurkov A.M."/>
            <person name="Nowrousian M."/>
            <person name="Sun S."/>
            <person name="Cuomo C.A."/>
            <person name="Heitman J."/>
        </authorList>
    </citation>
    <scope>NUCLEOTIDE SEQUENCE</scope>
    <source>
        <strain evidence="1">CBS 12478</strain>
    </source>
</reference>
<protein>
    <submittedName>
        <fullName evidence="1">Uncharacterized protein</fullName>
    </submittedName>
</protein>
<name>A0A5M6BX17_9TREE</name>
<dbReference type="EMBL" id="CP144055">
    <property type="protein sequence ID" value="WWD18326.1"/>
    <property type="molecule type" value="Genomic_DNA"/>
</dbReference>